<evidence type="ECO:0000313" key="10">
    <source>
        <dbReference type="EMBL" id="OCH95296.1"/>
    </source>
</evidence>
<dbReference type="PANTHER" id="PTHR13124">
    <property type="entry name" value="39S RIBOSOMAL PROTEIN L46, MITOCHONDRIAL PRECURSOR-RELATED"/>
    <property type="match status" value="1"/>
</dbReference>
<comment type="subcellular location">
    <subcellularLocation>
        <location evidence="1">Mitochondrion</location>
    </subcellularLocation>
</comment>
<keyword evidence="3" id="KW-0809">Transit peptide</keyword>
<dbReference type="CDD" id="cd04661">
    <property type="entry name" value="NUDIX_MRP_L46"/>
    <property type="match status" value="1"/>
</dbReference>
<feature type="compositionally biased region" description="Basic and acidic residues" evidence="8">
    <location>
        <begin position="112"/>
        <end position="121"/>
    </location>
</feature>
<dbReference type="GO" id="GO:0005762">
    <property type="term" value="C:mitochondrial large ribosomal subunit"/>
    <property type="evidence" value="ECO:0007669"/>
    <property type="project" value="TreeGrafter"/>
</dbReference>
<dbReference type="Pfam" id="PF00293">
    <property type="entry name" value="NUDIX"/>
    <property type="match status" value="1"/>
</dbReference>
<keyword evidence="11" id="KW-1185">Reference proteome</keyword>
<evidence type="ECO:0000256" key="1">
    <source>
        <dbReference type="ARBA" id="ARBA00004173"/>
    </source>
</evidence>
<feature type="compositionally biased region" description="Low complexity" evidence="8">
    <location>
        <begin position="142"/>
        <end position="152"/>
    </location>
</feature>
<dbReference type="InterPro" id="IPR021757">
    <property type="entry name" value="Ribosomal_mL46_N"/>
</dbReference>
<dbReference type="Proteomes" id="UP000250043">
    <property type="component" value="Unassembled WGS sequence"/>
</dbReference>
<evidence type="ECO:0000256" key="7">
    <source>
        <dbReference type="ARBA" id="ARBA00035190"/>
    </source>
</evidence>
<feature type="domain" description="Nudix hydrolase" evidence="9">
    <location>
        <begin position="166"/>
        <end position="304"/>
    </location>
</feature>
<gene>
    <name evidence="10" type="ORF">OBBRIDRAFT_884121</name>
</gene>
<dbReference type="EMBL" id="KV722337">
    <property type="protein sequence ID" value="OCH95296.1"/>
    <property type="molecule type" value="Genomic_DNA"/>
</dbReference>
<dbReference type="OrthoDB" id="414075at2759"/>
<dbReference type="GO" id="GO:0003735">
    <property type="term" value="F:structural constituent of ribosome"/>
    <property type="evidence" value="ECO:0007669"/>
    <property type="project" value="InterPro"/>
</dbReference>
<keyword evidence="6" id="KW-0687">Ribonucleoprotein</keyword>
<evidence type="ECO:0000256" key="3">
    <source>
        <dbReference type="ARBA" id="ARBA00022946"/>
    </source>
</evidence>
<protein>
    <recommendedName>
        <fullName evidence="7">Large ribosomal subunit protein mL46</fullName>
    </recommendedName>
</protein>
<evidence type="ECO:0000256" key="8">
    <source>
        <dbReference type="SAM" id="MobiDB-lite"/>
    </source>
</evidence>
<evidence type="ECO:0000259" key="9">
    <source>
        <dbReference type="PROSITE" id="PS51462"/>
    </source>
</evidence>
<evidence type="ECO:0000256" key="5">
    <source>
        <dbReference type="ARBA" id="ARBA00023128"/>
    </source>
</evidence>
<dbReference type="InterPro" id="IPR015797">
    <property type="entry name" value="NUDIX_hydrolase-like_dom_sf"/>
</dbReference>
<comment type="similarity">
    <text evidence="2">Belongs to the mitochondrion-specific ribosomal protein mL46 family.</text>
</comment>
<keyword evidence="5" id="KW-0496">Mitochondrion</keyword>
<sequence>MLPRNALSACSRRTPTRLWALSRPLATEAAATEAAKPSSSTLPPHPPKQRRPKPVINTGIILNRSPLITREPTLFEQAYHAYQARIQRALFNPFPDEFYFKPGTILEERFKKEEEEREREAFGPPRKAAASKDSAFTESESKSASESSENQSDNVDEPMPRVSEADKKGDVRSLDRRMDRNLYLLVHAKDQKGKPRWRFPQGGREHGELLHEAAKRDLFAECGDHMDAWIVSRNPIGVYEPPLPADTEAEVIPKTYIFFYKAHILAGQVQPDGKNILDFAWLTKEELESRVDKEYWLAIKDILSDF</sequence>
<evidence type="ECO:0000313" key="11">
    <source>
        <dbReference type="Proteomes" id="UP000250043"/>
    </source>
</evidence>
<dbReference type="InterPro" id="IPR040008">
    <property type="entry name" value="Ribosomal_mL46"/>
</dbReference>
<evidence type="ECO:0000256" key="6">
    <source>
        <dbReference type="ARBA" id="ARBA00023274"/>
    </source>
</evidence>
<feature type="region of interest" description="Disordered" evidence="8">
    <location>
        <begin position="29"/>
        <end position="57"/>
    </location>
</feature>
<name>A0A8E2DTB1_9APHY</name>
<dbReference type="Pfam" id="PF11788">
    <property type="entry name" value="MRP-L46"/>
    <property type="match status" value="1"/>
</dbReference>
<dbReference type="PANTHER" id="PTHR13124:SF12">
    <property type="entry name" value="LARGE RIBOSOMAL SUBUNIT PROTEIN ML46"/>
    <property type="match status" value="1"/>
</dbReference>
<dbReference type="AlphaFoldDB" id="A0A8E2DTB1"/>
<evidence type="ECO:0000256" key="4">
    <source>
        <dbReference type="ARBA" id="ARBA00022980"/>
    </source>
</evidence>
<accession>A0A8E2DTB1</accession>
<evidence type="ECO:0000256" key="2">
    <source>
        <dbReference type="ARBA" id="ARBA00009070"/>
    </source>
</evidence>
<dbReference type="Gene3D" id="3.90.79.10">
    <property type="entry name" value="Nucleoside Triphosphate Pyrophosphohydrolase"/>
    <property type="match status" value="1"/>
</dbReference>
<reference evidence="10 11" key="1">
    <citation type="submission" date="2016-07" db="EMBL/GenBank/DDBJ databases">
        <title>Draft genome of the white-rot fungus Obba rivulosa 3A-2.</title>
        <authorList>
            <consortium name="DOE Joint Genome Institute"/>
            <person name="Miettinen O."/>
            <person name="Riley R."/>
            <person name="Acob R."/>
            <person name="Barry K."/>
            <person name="Cullen D."/>
            <person name="De Vries R."/>
            <person name="Hainaut M."/>
            <person name="Hatakka A."/>
            <person name="Henrissat B."/>
            <person name="Hilden K."/>
            <person name="Kuo R."/>
            <person name="Labutti K."/>
            <person name="Lipzen A."/>
            <person name="Makela M.R."/>
            <person name="Sandor L."/>
            <person name="Spatafora J.W."/>
            <person name="Grigoriev I.V."/>
            <person name="Hibbett D.S."/>
        </authorList>
    </citation>
    <scope>NUCLEOTIDE SEQUENCE [LARGE SCALE GENOMIC DNA]</scope>
    <source>
        <strain evidence="10 11">3A-2</strain>
    </source>
</reference>
<feature type="region of interest" description="Disordered" evidence="8">
    <location>
        <begin position="112"/>
        <end position="171"/>
    </location>
</feature>
<organism evidence="10 11">
    <name type="scientific">Obba rivulosa</name>
    <dbReference type="NCBI Taxonomy" id="1052685"/>
    <lineage>
        <taxon>Eukaryota</taxon>
        <taxon>Fungi</taxon>
        <taxon>Dikarya</taxon>
        <taxon>Basidiomycota</taxon>
        <taxon>Agaricomycotina</taxon>
        <taxon>Agaricomycetes</taxon>
        <taxon>Polyporales</taxon>
        <taxon>Gelatoporiaceae</taxon>
        <taxon>Obba</taxon>
    </lineage>
</organism>
<keyword evidence="4" id="KW-0689">Ribosomal protein</keyword>
<proteinExistence type="inferred from homology"/>
<dbReference type="PROSITE" id="PS51462">
    <property type="entry name" value="NUDIX"/>
    <property type="match status" value="1"/>
</dbReference>
<dbReference type="InterPro" id="IPR000086">
    <property type="entry name" value="NUDIX_hydrolase_dom"/>
</dbReference>
<dbReference type="InterPro" id="IPR033650">
    <property type="entry name" value="Ribosomal_mL46_NUDIX"/>
</dbReference>
<dbReference type="SUPFAM" id="SSF55811">
    <property type="entry name" value="Nudix"/>
    <property type="match status" value="1"/>
</dbReference>